<comment type="caution">
    <text evidence="3">The sequence shown here is derived from an EMBL/GenBank/DDBJ whole genome shotgun (WGS) entry which is preliminary data.</text>
</comment>
<gene>
    <name evidence="3" type="ORF">ACFR9T_00135</name>
</gene>
<accession>A0ABD6BVD2</accession>
<keyword evidence="2" id="KW-0812">Transmembrane</keyword>
<keyword evidence="2" id="KW-1133">Transmembrane helix</keyword>
<evidence type="ECO:0000256" key="1">
    <source>
        <dbReference type="SAM" id="MobiDB-lite"/>
    </source>
</evidence>
<evidence type="ECO:0000313" key="3">
    <source>
        <dbReference type="EMBL" id="MFD1569016.1"/>
    </source>
</evidence>
<organism evidence="3 4">
    <name type="scientific">Halorubrum laminariae</name>
    <dbReference type="NCBI Taxonomy" id="1433523"/>
    <lineage>
        <taxon>Archaea</taxon>
        <taxon>Methanobacteriati</taxon>
        <taxon>Methanobacteriota</taxon>
        <taxon>Stenosarchaea group</taxon>
        <taxon>Halobacteria</taxon>
        <taxon>Halobacteriales</taxon>
        <taxon>Haloferacaceae</taxon>
        <taxon>Halorubrum</taxon>
    </lineage>
</organism>
<dbReference type="Proteomes" id="UP001597185">
    <property type="component" value="Unassembled WGS sequence"/>
</dbReference>
<evidence type="ECO:0008006" key="5">
    <source>
        <dbReference type="Google" id="ProtNLM"/>
    </source>
</evidence>
<feature type="transmembrane region" description="Helical" evidence="2">
    <location>
        <begin position="119"/>
        <end position="145"/>
    </location>
</feature>
<feature type="transmembrane region" description="Helical" evidence="2">
    <location>
        <begin position="21"/>
        <end position="41"/>
    </location>
</feature>
<reference evidence="3 4" key="1">
    <citation type="journal article" date="2019" name="Int. J. Syst. Evol. Microbiol.">
        <title>The Global Catalogue of Microorganisms (GCM) 10K type strain sequencing project: providing services to taxonomists for standard genome sequencing and annotation.</title>
        <authorList>
            <consortium name="The Broad Institute Genomics Platform"/>
            <consortium name="The Broad Institute Genome Sequencing Center for Infectious Disease"/>
            <person name="Wu L."/>
            <person name="Ma J."/>
        </authorList>
    </citation>
    <scope>NUCLEOTIDE SEQUENCE [LARGE SCALE GENOMIC DNA]</scope>
    <source>
        <strain evidence="3 4">CGMCC 1.12689</strain>
    </source>
</reference>
<protein>
    <recommendedName>
        <fullName evidence="5">VanZ family protein</fullName>
    </recommendedName>
</protein>
<dbReference type="RefSeq" id="WP_256418551.1">
    <property type="nucleotide sequence ID" value="NZ_JANHDL010000006.1"/>
</dbReference>
<keyword evidence="2" id="KW-0472">Membrane</keyword>
<feature type="transmembrane region" description="Helical" evidence="2">
    <location>
        <begin position="157"/>
        <end position="178"/>
    </location>
</feature>
<feature type="transmembrane region" description="Helical" evidence="2">
    <location>
        <begin position="61"/>
        <end position="85"/>
    </location>
</feature>
<sequence>MSPPRRGPRTHGRSSRIRRRDPWTLVAAIVTAILLASLVPVPDLAIGCVPDGGQGAGLLPAWVGVTTLFHLVGYAALGAAVTRAAHATPTVERSRRADDRETDAVSADADRNPAAATSLVAATAVGIPVATVAGILVATAVGFGVEFAQSTVPWRSFAWTDAGVNTIGAAVGSGGYAVRQIRSSASR</sequence>
<dbReference type="AlphaFoldDB" id="A0ABD6BVD2"/>
<evidence type="ECO:0000256" key="2">
    <source>
        <dbReference type="SAM" id="Phobius"/>
    </source>
</evidence>
<evidence type="ECO:0000313" key="4">
    <source>
        <dbReference type="Proteomes" id="UP001597185"/>
    </source>
</evidence>
<keyword evidence="4" id="KW-1185">Reference proteome</keyword>
<proteinExistence type="predicted"/>
<feature type="compositionally biased region" description="Basic and acidic residues" evidence="1">
    <location>
        <begin position="92"/>
        <end position="109"/>
    </location>
</feature>
<dbReference type="EMBL" id="JBHUDB010000001">
    <property type="protein sequence ID" value="MFD1569016.1"/>
    <property type="molecule type" value="Genomic_DNA"/>
</dbReference>
<feature type="region of interest" description="Disordered" evidence="1">
    <location>
        <begin position="88"/>
        <end position="109"/>
    </location>
</feature>
<name>A0ABD6BVD2_9EURY</name>